<protein>
    <submittedName>
        <fullName evidence="2">Serine hydrolase domain-containing protein</fullName>
    </submittedName>
</protein>
<keyword evidence="3" id="KW-1185">Reference proteome</keyword>
<dbReference type="EMBL" id="BAABJP010000007">
    <property type="protein sequence ID" value="GAA5151436.1"/>
    <property type="molecule type" value="Genomic_DNA"/>
</dbReference>
<dbReference type="Pfam" id="PF00144">
    <property type="entry name" value="Beta-lactamase"/>
    <property type="match status" value="1"/>
</dbReference>
<dbReference type="InterPro" id="IPR012338">
    <property type="entry name" value="Beta-lactam/transpept-like"/>
</dbReference>
<feature type="domain" description="Beta-lactamase-related" evidence="1">
    <location>
        <begin position="17"/>
        <end position="380"/>
    </location>
</feature>
<evidence type="ECO:0000259" key="1">
    <source>
        <dbReference type="Pfam" id="PF00144"/>
    </source>
</evidence>
<dbReference type="InterPro" id="IPR001466">
    <property type="entry name" value="Beta-lactam-related"/>
</dbReference>
<comment type="caution">
    <text evidence="2">The sequence shown here is derived from an EMBL/GenBank/DDBJ whole genome shotgun (WGS) entry which is preliminary data.</text>
</comment>
<evidence type="ECO:0000313" key="2">
    <source>
        <dbReference type="EMBL" id="GAA5151436.1"/>
    </source>
</evidence>
<dbReference type="PANTHER" id="PTHR43319">
    <property type="entry name" value="BETA-LACTAMASE-RELATED"/>
    <property type="match status" value="1"/>
</dbReference>
<organism evidence="2 3">
    <name type="scientific">Pseudonocardia eucalypti</name>
    <dbReference type="NCBI Taxonomy" id="648755"/>
    <lineage>
        <taxon>Bacteria</taxon>
        <taxon>Bacillati</taxon>
        <taxon>Actinomycetota</taxon>
        <taxon>Actinomycetes</taxon>
        <taxon>Pseudonocardiales</taxon>
        <taxon>Pseudonocardiaceae</taxon>
        <taxon>Pseudonocardia</taxon>
    </lineage>
</organism>
<evidence type="ECO:0000313" key="3">
    <source>
        <dbReference type="Proteomes" id="UP001428817"/>
    </source>
</evidence>
<accession>A0ABP9PST3</accession>
<reference evidence="3" key="1">
    <citation type="journal article" date="2019" name="Int. J. Syst. Evol. Microbiol.">
        <title>The Global Catalogue of Microorganisms (GCM) 10K type strain sequencing project: providing services to taxonomists for standard genome sequencing and annotation.</title>
        <authorList>
            <consortium name="The Broad Institute Genomics Platform"/>
            <consortium name="The Broad Institute Genome Sequencing Center for Infectious Disease"/>
            <person name="Wu L."/>
            <person name="Ma J."/>
        </authorList>
    </citation>
    <scope>NUCLEOTIDE SEQUENCE [LARGE SCALE GENOMIC DNA]</scope>
    <source>
        <strain evidence="3">JCM 18303</strain>
    </source>
</reference>
<proteinExistence type="predicted"/>
<keyword evidence="2" id="KW-0378">Hydrolase</keyword>
<gene>
    <name evidence="2" type="ORF">GCM10023321_18490</name>
</gene>
<dbReference type="Proteomes" id="UP001428817">
    <property type="component" value="Unassembled WGS sequence"/>
</dbReference>
<dbReference type="GO" id="GO:0016787">
    <property type="term" value="F:hydrolase activity"/>
    <property type="evidence" value="ECO:0007669"/>
    <property type="project" value="UniProtKB-KW"/>
</dbReference>
<dbReference type="Gene3D" id="3.40.710.10">
    <property type="entry name" value="DD-peptidase/beta-lactamase superfamily"/>
    <property type="match status" value="1"/>
</dbReference>
<dbReference type="RefSeq" id="WP_185066685.1">
    <property type="nucleotide sequence ID" value="NZ_BAABJP010000007.1"/>
</dbReference>
<sequence length="400" mass="42890">MRVCQGNVEPGFEPVAQLFERLFRVAGRGGGSFVLRHRDRVLVDIWGGVADPATGAGWWRDTLALSFSTTKGVAATVIHRLADRGLLGYDDPVAAFWPEFAAGGKDRITVRQLLRHQAGLDRLAPIAPDADALLDHRAAEQRLAAQAPDHRPGSSAYHAITFGWLCAGLARAITGKGMAELVRTELAEPLGVDGLHIGRPDPDSQRVAATIGELRPMPDLLARFVALPFPITLPHRRIAEAMLSPGVNEVFRPPCPPVLDTEMPSANGLFTAESLATLYGALANGGAVNGRRLLTGGTVHDLARPPRSRVPDLALGFPMYWRLGYHQAFVPGVRMPTAFGHYGYAGSGAWADPATGLSAAFVSNRVYPLSNAMGDLALVRLSRLCVRTFRALQRPGALSA</sequence>
<dbReference type="InterPro" id="IPR052907">
    <property type="entry name" value="Beta-lactamase/esterase"/>
</dbReference>
<dbReference type="PANTHER" id="PTHR43319:SF3">
    <property type="entry name" value="BETA-LACTAMASE-RELATED DOMAIN-CONTAINING PROTEIN"/>
    <property type="match status" value="1"/>
</dbReference>
<name>A0ABP9PST3_9PSEU</name>
<dbReference type="SUPFAM" id="SSF56601">
    <property type="entry name" value="beta-lactamase/transpeptidase-like"/>
    <property type="match status" value="1"/>
</dbReference>